<dbReference type="AlphaFoldDB" id="A0A8S3DZN1"/>
<organism evidence="1 2">
    <name type="scientific">Rotaria magnacalcarata</name>
    <dbReference type="NCBI Taxonomy" id="392030"/>
    <lineage>
        <taxon>Eukaryota</taxon>
        <taxon>Metazoa</taxon>
        <taxon>Spiralia</taxon>
        <taxon>Gnathifera</taxon>
        <taxon>Rotifera</taxon>
        <taxon>Eurotatoria</taxon>
        <taxon>Bdelloidea</taxon>
        <taxon>Philodinida</taxon>
        <taxon>Philodinidae</taxon>
        <taxon>Rotaria</taxon>
    </lineage>
</organism>
<comment type="caution">
    <text evidence="1">The sequence shown here is derived from an EMBL/GenBank/DDBJ whole genome shotgun (WGS) entry which is preliminary data.</text>
</comment>
<gene>
    <name evidence="1" type="ORF">GIL414_LOCUS58248</name>
</gene>
<evidence type="ECO:0000313" key="2">
    <source>
        <dbReference type="Proteomes" id="UP000681720"/>
    </source>
</evidence>
<sequence>MKHFSHDKVLILFRYLSTYIRGTFAGAFDKQLVSPIPPQIPYA</sequence>
<protein>
    <submittedName>
        <fullName evidence="1">Uncharacterized protein</fullName>
    </submittedName>
</protein>
<dbReference type="EMBL" id="CAJOBJ010214291">
    <property type="protein sequence ID" value="CAF5018430.1"/>
    <property type="molecule type" value="Genomic_DNA"/>
</dbReference>
<name>A0A8S3DZN1_9BILA</name>
<dbReference type="Proteomes" id="UP000681720">
    <property type="component" value="Unassembled WGS sequence"/>
</dbReference>
<evidence type="ECO:0000313" key="1">
    <source>
        <dbReference type="EMBL" id="CAF5018430.1"/>
    </source>
</evidence>
<proteinExistence type="predicted"/>
<reference evidence="1" key="1">
    <citation type="submission" date="2021-02" db="EMBL/GenBank/DDBJ databases">
        <authorList>
            <person name="Nowell W R."/>
        </authorList>
    </citation>
    <scope>NUCLEOTIDE SEQUENCE</scope>
</reference>
<feature type="non-terminal residue" evidence="1">
    <location>
        <position position="43"/>
    </location>
</feature>
<accession>A0A8S3DZN1</accession>